<dbReference type="GO" id="GO:0004089">
    <property type="term" value="F:carbonate dehydratase activity"/>
    <property type="evidence" value="ECO:0007669"/>
    <property type="project" value="UniProtKB-UniRule"/>
</dbReference>
<dbReference type="PROSITE" id="PS00704">
    <property type="entry name" value="PROK_CO2_ANHYDRASE_1"/>
    <property type="match status" value="1"/>
</dbReference>
<feature type="binding site" evidence="7">
    <location>
        <position position="42"/>
    </location>
    <ligand>
        <name>Zn(2+)</name>
        <dbReference type="ChEBI" id="CHEBI:29105"/>
    </ligand>
</feature>
<evidence type="ECO:0000313" key="10">
    <source>
        <dbReference type="Proteomes" id="UP000248614"/>
    </source>
</evidence>
<dbReference type="Gene3D" id="3.40.1050.10">
    <property type="entry name" value="Carbonic anhydrase"/>
    <property type="match status" value="1"/>
</dbReference>
<comment type="caution">
    <text evidence="9">The sequence shown here is derived from an EMBL/GenBank/DDBJ whole genome shotgun (WGS) entry which is preliminary data.</text>
</comment>
<gene>
    <name evidence="9" type="ORF">DI632_06530</name>
</gene>
<name>A0A2W5BC06_9SPHN</name>
<keyword evidence="3 7" id="KW-0479">Metal-binding</keyword>
<dbReference type="PANTHER" id="PTHR11002:SF76">
    <property type="entry name" value="CARBONIC ANHYDRASE"/>
    <property type="match status" value="1"/>
</dbReference>
<comment type="cofactor">
    <cofactor evidence="7">
        <name>Zn(2+)</name>
        <dbReference type="ChEBI" id="CHEBI:29105"/>
    </cofactor>
    <text evidence="7">Binds 1 zinc ion per subunit.</text>
</comment>
<evidence type="ECO:0000256" key="5">
    <source>
        <dbReference type="ARBA" id="ARBA00023239"/>
    </source>
</evidence>
<sequence>MNDVIGRVFGFERDVFGSDADLYSKLATDGQSPKVLMISCSDSRVVPEHVLQAKPGDVFVIRNAGNIVPPFTQQNGGTTSTVEYAVAVLGVTDIIVSGHSGCGAMGALMKPETLDGLPSVAAWLRHSHAAHSVVENSYPDLDDAAAVRAASLENVVVQISHLRTHPAVASRIAKGELTLHGWFVDIHAGTILALDGETGRFAPIKEDRALPVALPAAKRLAADFVTAEAAE</sequence>
<dbReference type="Proteomes" id="UP000248614">
    <property type="component" value="Unassembled WGS sequence"/>
</dbReference>
<keyword evidence="4 7" id="KW-0862">Zinc</keyword>
<dbReference type="InterPro" id="IPR045066">
    <property type="entry name" value="Beta_CA_cladeB"/>
</dbReference>
<protein>
    <recommendedName>
        <fullName evidence="2 8">Carbonic anhydrase</fullName>
        <ecNumber evidence="2 8">4.2.1.1</ecNumber>
    </recommendedName>
    <alternativeName>
        <fullName evidence="8">Carbonate dehydratase</fullName>
    </alternativeName>
</protein>
<feature type="binding site" evidence="7">
    <location>
        <position position="99"/>
    </location>
    <ligand>
        <name>Zn(2+)</name>
        <dbReference type="ChEBI" id="CHEBI:29105"/>
    </ligand>
</feature>
<dbReference type="Pfam" id="PF00484">
    <property type="entry name" value="Pro_CA"/>
    <property type="match status" value="1"/>
</dbReference>
<dbReference type="SUPFAM" id="SSF53056">
    <property type="entry name" value="beta-carbonic anhydrase, cab"/>
    <property type="match status" value="1"/>
</dbReference>
<evidence type="ECO:0000256" key="6">
    <source>
        <dbReference type="ARBA" id="ARBA00048348"/>
    </source>
</evidence>
<evidence type="ECO:0000256" key="2">
    <source>
        <dbReference type="ARBA" id="ARBA00012925"/>
    </source>
</evidence>
<evidence type="ECO:0000313" key="9">
    <source>
        <dbReference type="EMBL" id="PZO78608.1"/>
    </source>
</evidence>
<accession>A0A2W5BC06</accession>
<dbReference type="CDD" id="cd00884">
    <property type="entry name" value="beta_CA_cladeB"/>
    <property type="match status" value="1"/>
</dbReference>
<evidence type="ECO:0000256" key="8">
    <source>
        <dbReference type="RuleBase" id="RU003956"/>
    </source>
</evidence>
<organism evidence="9 10">
    <name type="scientific">Sphingomonas hengshuiensis</name>
    <dbReference type="NCBI Taxonomy" id="1609977"/>
    <lineage>
        <taxon>Bacteria</taxon>
        <taxon>Pseudomonadati</taxon>
        <taxon>Pseudomonadota</taxon>
        <taxon>Alphaproteobacteria</taxon>
        <taxon>Sphingomonadales</taxon>
        <taxon>Sphingomonadaceae</taxon>
        <taxon>Sphingomonas</taxon>
    </lineage>
</organism>
<dbReference type="GO" id="GO:0008270">
    <property type="term" value="F:zinc ion binding"/>
    <property type="evidence" value="ECO:0007669"/>
    <property type="project" value="UniProtKB-UniRule"/>
</dbReference>
<dbReference type="EMBL" id="QFNF01000011">
    <property type="protein sequence ID" value="PZO78608.1"/>
    <property type="molecule type" value="Genomic_DNA"/>
</dbReference>
<evidence type="ECO:0000256" key="4">
    <source>
        <dbReference type="ARBA" id="ARBA00022833"/>
    </source>
</evidence>
<dbReference type="EC" id="4.2.1.1" evidence="2 8"/>
<reference evidence="9 10" key="1">
    <citation type="submission" date="2017-08" db="EMBL/GenBank/DDBJ databases">
        <title>Infants hospitalized years apart are colonized by the same room-sourced microbial strains.</title>
        <authorList>
            <person name="Brooks B."/>
            <person name="Olm M.R."/>
            <person name="Firek B.A."/>
            <person name="Baker R."/>
            <person name="Thomas B.C."/>
            <person name="Morowitz M.J."/>
            <person name="Banfield J.F."/>
        </authorList>
    </citation>
    <scope>NUCLEOTIDE SEQUENCE [LARGE SCALE GENOMIC DNA]</scope>
    <source>
        <strain evidence="9">S2_018_000_R3_110</strain>
    </source>
</reference>
<dbReference type="AlphaFoldDB" id="A0A2W5BC06"/>
<dbReference type="InterPro" id="IPR015892">
    <property type="entry name" value="Carbonic_anhydrase_CS"/>
</dbReference>
<evidence type="ECO:0000256" key="1">
    <source>
        <dbReference type="ARBA" id="ARBA00006217"/>
    </source>
</evidence>
<evidence type="ECO:0000256" key="3">
    <source>
        <dbReference type="ARBA" id="ARBA00022723"/>
    </source>
</evidence>
<feature type="binding site" evidence="7">
    <location>
        <position position="40"/>
    </location>
    <ligand>
        <name>Zn(2+)</name>
        <dbReference type="ChEBI" id="CHEBI:29105"/>
    </ligand>
</feature>
<feature type="binding site" evidence="7">
    <location>
        <position position="102"/>
    </location>
    <ligand>
        <name>Zn(2+)</name>
        <dbReference type="ChEBI" id="CHEBI:29105"/>
    </ligand>
</feature>
<dbReference type="PANTHER" id="PTHR11002">
    <property type="entry name" value="CARBONIC ANHYDRASE"/>
    <property type="match status" value="1"/>
</dbReference>
<comment type="catalytic activity">
    <reaction evidence="6 8">
        <text>hydrogencarbonate + H(+) = CO2 + H2O</text>
        <dbReference type="Rhea" id="RHEA:10748"/>
        <dbReference type="ChEBI" id="CHEBI:15377"/>
        <dbReference type="ChEBI" id="CHEBI:15378"/>
        <dbReference type="ChEBI" id="CHEBI:16526"/>
        <dbReference type="ChEBI" id="CHEBI:17544"/>
        <dbReference type="EC" id="4.2.1.1"/>
    </reaction>
</comment>
<comment type="similarity">
    <text evidence="1 8">Belongs to the beta-class carbonic anhydrase family.</text>
</comment>
<dbReference type="InterPro" id="IPR036874">
    <property type="entry name" value="Carbonic_anhydrase_sf"/>
</dbReference>
<comment type="function">
    <text evidence="8">Reversible hydration of carbon dioxide.</text>
</comment>
<keyword evidence="5 8" id="KW-0456">Lyase</keyword>
<dbReference type="InterPro" id="IPR001765">
    <property type="entry name" value="Carbonic_anhydrase"/>
</dbReference>
<dbReference type="PROSITE" id="PS00705">
    <property type="entry name" value="PROK_CO2_ANHYDRASE_2"/>
    <property type="match status" value="1"/>
</dbReference>
<proteinExistence type="inferred from homology"/>
<dbReference type="SMART" id="SM00947">
    <property type="entry name" value="Pro_CA"/>
    <property type="match status" value="1"/>
</dbReference>
<dbReference type="GO" id="GO:0015976">
    <property type="term" value="P:carbon utilization"/>
    <property type="evidence" value="ECO:0007669"/>
    <property type="project" value="InterPro"/>
</dbReference>
<evidence type="ECO:0000256" key="7">
    <source>
        <dbReference type="PIRSR" id="PIRSR601765-1"/>
    </source>
</evidence>